<sequence>MAEAFIGLDVHVVLGDNSWVEGTVSHINEDTQLLTLKNVTYNLNGHTIQQAIYGVAGADIKDLSILPTTATSKPPPSQISAQTSEFRNSAENKKLSNGVAITQINNSNPFTSQNNGQSSKTLPRSPFSDPAIISFSHLPTKSTNNNSSIPYVQQPRSSPTYLSQLLLSKGGQRSNEILPDNNYDVVQSVKTGSTGDSESKPDEEDERDSPKQYINSKQHLSNGNGIESSGFESDGTMHNHKRASKKKQSNNVNGYYNSRGSPARRNGRRRRQQIQHEWAGEDVNEFKSEEFDFQGNLNLFDKEKVFAEIRELDSTAPENLLVNINRNPNYNNRNGRYPVQAQQQRLASHENVLEPSNRKTSFYHTDEEDETANDGEVDSDDSWRKKNNINGTGSHRNVRIRTLTGVLCPTVQPAQMVEVERIATTETGPNEDQMIENAGRSTSMMCLQALGGSRRIQPQNHNAAPLVVILAGNNKTGAYGLAAARHLANHGCHVITCVVGKERDLLKSITYQQKIMLPTGGKIVKSVAELPHQFTNPVDLIVDALLGYQFTLRDISEEHERRLICDLMEWANVNKAPVLSLDMPSGVNGNTGNPGNTAHYIHPKWTLCLGAPKTGCKSRSVTGELFLADIGIPRICWKKISVKGWGMPWGSEYLIGLESNTLYAIQLRKAEVEISRLSIENIELRATIAHLNDQIDRLQCDKRNPAKSDQIADIINQLQLISKDIINEGSCANSIAYQCITPAELDLWAEKIPDRRKPVNLLKQYRMITNKLSTIEDEPEETSFEKEDPIVNIDSLNYHVNTLGDESRAFQRDSIIPRNTLRSRREFSPLFTHNEMNSSSQINLNTPVQYPRQFESDTPPLQHRLSSIQQVQQFQDPARRHQSLHYQVDSPELTELMSIESNNSPSLFSQSDSESNNINMTKKPLTTTATNSYIRQGSIINGVSNISVNNNSIRKSTESPEDSRSTTKKTEGKSKPTDSNIRSSVSVSDDEPIRSRRKTQVSYAEPSLRR</sequence>
<feature type="compositionally biased region" description="Acidic residues" evidence="6">
    <location>
        <begin position="366"/>
        <end position="380"/>
    </location>
</feature>
<name>A0A9N8VXY0_9GLOM</name>
<dbReference type="Gene3D" id="3.40.50.10260">
    <property type="entry name" value="YjeF N-terminal domain"/>
    <property type="match status" value="1"/>
</dbReference>
<feature type="compositionally biased region" description="Polar residues" evidence="6">
    <location>
        <begin position="184"/>
        <end position="196"/>
    </location>
</feature>
<dbReference type="PROSITE" id="PS51512">
    <property type="entry name" value="DFDF"/>
    <property type="match status" value="1"/>
</dbReference>
<protein>
    <recommendedName>
        <fullName evidence="3">Enhancer of mRNA-decapping protein 3</fullName>
    </recommendedName>
</protein>
<feature type="domain" description="YjeF N-terminal" evidence="7">
    <location>
        <begin position="416"/>
        <end position="638"/>
    </location>
</feature>
<evidence type="ECO:0000256" key="3">
    <source>
        <dbReference type="ARBA" id="ARBA00015797"/>
    </source>
</evidence>
<dbReference type="GO" id="GO:0031087">
    <property type="term" value="P:deadenylation-independent decapping of nuclear-transcribed mRNA"/>
    <property type="evidence" value="ECO:0007669"/>
    <property type="project" value="TreeGrafter"/>
</dbReference>
<reference evidence="9" key="1">
    <citation type="submission" date="2021-06" db="EMBL/GenBank/DDBJ databases">
        <authorList>
            <person name="Kallberg Y."/>
            <person name="Tangrot J."/>
            <person name="Rosling A."/>
        </authorList>
    </citation>
    <scope>NUCLEOTIDE SEQUENCE</scope>
    <source>
        <strain evidence="9">MT106</strain>
    </source>
</reference>
<comment type="subcellular location">
    <subcellularLocation>
        <location evidence="1">Cytoplasm</location>
        <location evidence="1">P-body</location>
    </subcellularLocation>
</comment>
<comment type="caution">
    <text evidence="9">The sequence shown here is derived from an EMBL/GenBank/DDBJ whole genome shotgun (WGS) entry which is preliminary data.</text>
</comment>
<feature type="compositionally biased region" description="Polar residues" evidence="6">
    <location>
        <begin position="137"/>
        <end position="156"/>
    </location>
</feature>
<evidence type="ECO:0000256" key="4">
    <source>
        <dbReference type="ARBA" id="ARBA00022490"/>
    </source>
</evidence>
<feature type="compositionally biased region" description="Basic residues" evidence="6">
    <location>
        <begin position="238"/>
        <end position="248"/>
    </location>
</feature>
<evidence type="ECO:0000259" key="7">
    <source>
        <dbReference type="PROSITE" id="PS51385"/>
    </source>
</evidence>
<evidence type="ECO:0000313" key="9">
    <source>
        <dbReference type="EMBL" id="CAG8470245.1"/>
    </source>
</evidence>
<dbReference type="GO" id="GO:0000932">
    <property type="term" value="C:P-body"/>
    <property type="evidence" value="ECO:0007669"/>
    <property type="project" value="UniProtKB-SubCell"/>
</dbReference>
<feature type="region of interest" description="Disordered" evidence="6">
    <location>
        <begin position="104"/>
        <end position="156"/>
    </location>
</feature>
<dbReference type="PANTHER" id="PTHR13612">
    <property type="entry name" value="ENHANCER OF MRNA-DECAPPING PROTEIN 3"/>
    <property type="match status" value="1"/>
</dbReference>
<feature type="coiled-coil region" evidence="5">
    <location>
        <begin position="667"/>
        <end position="701"/>
    </location>
</feature>
<feature type="compositionally biased region" description="Polar residues" evidence="6">
    <location>
        <begin position="67"/>
        <end position="87"/>
    </location>
</feature>
<dbReference type="GO" id="GO:0003729">
    <property type="term" value="F:mRNA binding"/>
    <property type="evidence" value="ECO:0007669"/>
    <property type="project" value="TreeGrafter"/>
</dbReference>
<dbReference type="SUPFAM" id="SSF64153">
    <property type="entry name" value="YjeF N-terminal domain-like"/>
    <property type="match status" value="1"/>
</dbReference>
<proteinExistence type="inferred from homology"/>
<comment type="similarity">
    <text evidence="2">Belongs to the EDC3 family.</text>
</comment>
<dbReference type="Gene3D" id="2.30.30.100">
    <property type="match status" value="1"/>
</dbReference>
<feature type="compositionally biased region" description="Polar residues" evidence="6">
    <location>
        <begin position="977"/>
        <end position="987"/>
    </location>
</feature>
<feature type="compositionally biased region" description="Polar residues" evidence="6">
    <location>
        <begin position="104"/>
        <end position="122"/>
    </location>
</feature>
<keyword evidence="10" id="KW-1185">Reference proteome</keyword>
<dbReference type="Proteomes" id="UP000789831">
    <property type="component" value="Unassembled WGS sequence"/>
</dbReference>
<evidence type="ECO:0000256" key="5">
    <source>
        <dbReference type="SAM" id="Coils"/>
    </source>
</evidence>
<dbReference type="OrthoDB" id="10030313at2759"/>
<evidence type="ECO:0000256" key="6">
    <source>
        <dbReference type="SAM" id="MobiDB-lite"/>
    </source>
</evidence>
<dbReference type="InterPro" id="IPR019050">
    <property type="entry name" value="FDF_dom"/>
</dbReference>
<keyword evidence="4" id="KW-0963">Cytoplasm</keyword>
<dbReference type="Pfam" id="PF09532">
    <property type="entry name" value="FDF"/>
    <property type="match status" value="1"/>
</dbReference>
<feature type="region of interest" description="Disordered" evidence="6">
    <location>
        <begin position="67"/>
        <end position="92"/>
    </location>
</feature>
<feature type="region of interest" description="Disordered" evidence="6">
    <location>
        <begin position="346"/>
        <end position="394"/>
    </location>
</feature>
<dbReference type="InterPro" id="IPR004443">
    <property type="entry name" value="YjeF_N_dom"/>
</dbReference>
<dbReference type="SMART" id="SM01199">
    <property type="entry name" value="FDF"/>
    <property type="match status" value="1"/>
</dbReference>
<feature type="compositionally biased region" description="Polar residues" evidence="6">
    <location>
        <begin position="212"/>
        <end position="231"/>
    </location>
</feature>
<feature type="domain" description="DFDF" evidence="8">
    <location>
        <begin position="279"/>
        <end position="315"/>
    </location>
</feature>
<feature type="region of interest" description="Disordered" evidence="6">
    <location>
        <begin position="173"/>
        <end position="273"/>
    </location>
</feature>
<dbReference type="EMBL" id="CAJVPL010000234">
    <property type="protein sequence ID" value="CAG8470245.1"/>
    <property type="molecule type" value="Genomic_DNA"/>
</dbReference>
<keyword evidence="5" id="KW-0175">Coiled coil</keyword>
<feature type="region of interest" description="Disordered" evidence="6">
    <location>
        <begin position="950"/>
        <end position="1010"/>
    </location>
</feature>
<dbReference type="InterPro" id="IPR036652">
    <property type="entry name" value="YjeF_N_dom_sf"/>
</dbReference>
<organism evidence="9 10">
    <name type="scientific">Ambispora gerdemannii</name>
    <dbReference type="NCBI Taxonomy" id="144530"/>
    <lineage>
        <taxon>Eukaryota</taxon>
        <taxon>Fungi</taxon>
        <taxon>Fungi incertae sedis</taxon>
        <taxon>Mucoromycota</taxon>
        <taxon>Glomeromycotina</taxon>
        <taxon>Glomeromycetes</taxon>
        <taxon>Archaeosporales</taxon>
        <taxon>Ambisporaceae</taxon>
        <taxon>Ambispora</taxon>
    </lineage>
</organism>
<evidence type="ECO:0000313" key="10">
    <source>
        <dbReference type="Proteomes" id="UP000789831"/>
    </source>
</evidence>
<gene>
    <name evidence="9" type="ORF">AGERDE_LOCUS2702</name>
</gene>
<feature type="region of interest" description="Disordered" evidence="6">
    <location>
        <begin position="902"/>
        <end position="923"/>
    </location>
</feature>
<feature type="compositionally biased region" description="Basic and acidic residues" evidence="6">
    <location>
        <begin position="955"/>
        <end position="976"/>
    </location>
</feature>
<evidence type="ECO:0000259" key="8">
    <source>
        <dbReference type="PROSITE" id="PS51512"/>
    </source>
</evidence>
<dbReference type="AlphaFoldDB" id="A0A9N8VXY0"/>
<evidence type="ECO:0000256" key="1">
    <source>
        <dbReference type="ARBA" id="ARBA00004201"/>
    </source>
</evidence>
<dbReference type="InterPro" id="IPR025762">
    <property type="entry name" value="DFDF"/>
</dbReference>
<dbReference type="PANTHER" id="PTHR13612:SF0">
    <property type="entry name" value="ENHANCER OF MRNA-DECAPPING PROTEIN 3"/>
    <property type="match status" value="1"/>
</dbReference>
<accession>A0A9N8VXY0</accession>
<evidence type="ECO:0000256" key="2">
    <source>
        <dbReference type="ARBA" id="ARBA00006610"/>
    </source>
</evidence>
<dbReference type="GO" id="GO:0033962">
    <property type="term" value="P:P-body assembly"/>
    <property type="evidence" value="ECO:0007669"/>
    <property type="project" value="TreeGrafter"/>
</dbReference>
<dbReference type="PROSITE" id="PS51385">
    <property type="entry name" value="YJEF_N"/>
    <property type="match status" value="1"/>
</dbReference>
<dbReference type="Pfam" id="PF03853">
    <property type="entry name" value="YjeF_N"/>
    <property type="match status" value="1"/>
</dbReference>